<organism evidence="2">
    <name type="scientific">Rhodothermus marinus</name>
    <name type="common">Rhodothermus obamensis</name>
    <dbReference type="NCBI Taxonomy" id="29549"/>
    <lineage>
        <taxon>Bacteria</taxon>
        <taxon>Pseudomonadati</taxon>
        <taxon>Rhodothermota</taxon>
        <taxon>Rhodothermia</taxon>
        <taxon>Rhodothermales</taxon>
        <taxon>Rhodothermaceae</taxon>
        <taxon>Rhodothermus</taxon>
    </lineage>
</organism>
<feature type="transmembrane region" description="Helical" evidence="1">
    <location>
        <begin position="128"/>
        <end position="144"/>
    </location>
</feature>
<proteinExistence type="predicted"/>
<feature type="transmembrane region" description="Helical" evidence="1">
    <location>
        <begin position="177"/>
        <end position="195"/>
    </location>
</feature>
<name>A0A7V2B0C1_RHOMR</name>
<keyword evidence="1" id="KW-0472">Membrane</keyword>
<dbReference type="EMBL" id="DSGB01000004">
    <property type="protein sequence ID" value="HER95972.1"/>
    <property type="molecule type" value="Genomic_DNA"/>
</dbReference>
<feature type="transmembrane region" description="Helical" evidence="1">
    <location>
        <begin position="207"/>
        <end position="226"/>
    </location>
</feature>
<protein>
    <submittedName>
        <fullName evidence="2">Uncharacterized protein</fullName>
    </submittedName>
</protein>
<feature type="transmembrane region" description="Helical" evidence="1">
    <location>
        <begin position="38"/>
        <end position="57"/>
    </location>
</feature>
<comment type="caution">
    <text evidence="2">The sequence shown here is derived from an EMBL/GenBank/DDBJ whole genome shotgun (WGS) entry which is preliminary data.</text>
</comment>
<feature type="transmembrane region" description="Helical" evidence="1">
    <location>
        <begin position="93"/>
        <end position="116"/>
    </location>
</feature>
<feature type="transmembrane region" description="Helical" evidence="1">
    <location>
        <begin position="69"/>
        <end position="87"/>
    </location>
</feature>
<keyword evidence="1" id="KW-0812">Transmembrane</keyword>
<feature type="transmembrane region" description="Helical" evidence="1">
    <location>
        <begin position="12"/>
        <end position="32"/>
    </location>
</feature>
<reference evidence="2" key="1">
    <citation type="journal article" date="2020" name="mSystems">
        <title>Genome- and Community-Level Interaction Insights into Carbon Utilization and Element Cycling Functions of Hydrothermarchaeota in Hydrothermal Sediment.</title>
        <authorList>
            <person name="Zhou Z."/>
            <person name="Liu Y."/>
            <person name="Xu W."/>
            <person name="Pan J."/>
            <person name="Luo Z.H."/>
            <person name="Li M."/>
        </authorList>
    </citation>
    <scope>NUCLEOTIDE SEQUENCE [LARGE SCALE GENOMIC DNA]</scope>
    <source>
        <strain evidence="2">SpSt-143</strain>
    </source>
</reference>
<gene>
    <name evidence="2" type="ORF">ENO59_05585</name>
</gene>
<evidence type="ECO:0000313" key="2">
    <source>
        <dbReference type="EMBL" id="HER95972.1"/>
    </source>
</evidence>
<accession>A0A7V2B0C1</accession>
<dbReference type="AlphaFoldDB" id="A0A7V2B0C1"/>
<keyword evidence="1" id="KW-1133">Transmembrane helix</keyword>
<evidence type="ECO:0000256" key="1">
    <source>
        <dbReference type="SAM" id="Phobius"/>
    </source>
</evidence>
<sequence>MWIPERYRSTRGCLLLYVALGIALWPVPLLGMLHVEAAALWATVAFFVAGWWTIGYVRFGGNLDEALKVQLGLLLIPWLLLSVTTVWRPNCDYLRGLLFFILFPPVSVALAVALAGALEAIRLRRSRLWFVGVGLGLMVIPVFYDLRWHPQLYTYNHVFGGILGPIYEEALALRPGLFVFRAVSLLWALWLYGVWRFYQAIWTERFVWYRAQVGLALLLAACYQMAEPLGFNTSTAQLARALPGQASWGQVILHYDPRFLKPGMAAHYAQKAAYFYERLLQQFDITDPELVHLWVFSDPEQRAQLTGARQASVALVWLPQPQVHLWQGAFARTIAHELVHVAARRWGVLGISPRIGLLEGLAVALEPPDGRPTPHEQAAVAAAMVRDPESRLADRVATLVTPQGFWTSRSAVAYTLAGSFVRFLWDHYGADPLQQVYRGASFQKAYGQPLEALLRQWQQMLQLLPAVDRGTWAYVRRRFAVPALIERHCPHYVPPEVRAYEAAQRALLYGDTLQALQHLERVGERYPLALALWARIRLLRGEALAVLERLGDLSALSNWLVLARYRADAWALSGSVDAARRAYVQLYARWPLYDWEGRLGLVLRQQIADQPEALRKWFQQENEGCWCEAEVLDVSLAPSLPDGQLLLLQSYLEMQTMIRACRQGRWDEAQRRGEQLYALLQQAGAYAQAARVAENLAWYTWLQRALAGRPAYCCF</sequence>